<keyword evidence="1" id="KW-0732">Signal</keyword>
<evidence type="ECO:0000259" key="2">
    <source>
        <dbReference type="Pfam" id="PF01425"/>
    </source>
</evidence>
<dbReference type="RefSeq" id="XP_021872255.1">
    <property type="nucleotide sequence ID" value="XM_022012551.1"/>
</dbReference>
<dbReference type="PANTHER" id="PTHR46310">
    <property type="entry name" value="AMIDASE 1"/>
    <property type="match status" value="1"/>
</dbReference>
<name>A0A1Y1UJV4_9TREE</name>
<reference evidence="3 4" key="1">
    <citation type="submission" date="2017-03" db="EMBL/GenBank/DDBJ databases">
        <title>Widespread Adenine N6-methylation of Active Genes in Fungi.</title>
        <authorList>
            <consortium name="DOE Joint Genome Institute"/>
            <person name="Mondo S.J."/>
            <person name="Dannebaum R.O."/>
            <person name="Kuo R.C."/>
            <person name="Louie K.B."/>
            <person name="Bewick A.J."/>
            <person name="Labutti K."/>
            <person name="Haridas S."/>
            <person name="Kuo A."/>
            <person name="Salamov A."/>
            <person name="Ahrendt S.R."/>
            <person name="Lau R."/>
            <person name="Bowen B.P."/>
            <person name="Lipzen A."/>
            <person name="Sullivan W."/>
            <person name="Andreopoulos W.B."/>
            <person name="Clum A."/>
            <person name="Lindquist E."/>
            <person name="Daum C."/>
            <person name="Northen T.R."/>
            <person name="Ramamoorthy G."/>
            <person name="Schmitz R.J."/>
            <person name="Gryganskyi A."/>
            <person name="Culley D."/>
            <person name="Magnuson J."/>
            <person name="James T.Y."/>
            <person name="O'Malley M.A."/>
            <person name="Stajich J.E."/>
            <person name="Spatafora J.W."/>
            <person name="Visel A."/>
            <person name="Grigoriev I.V."/>
        </authorList>
    </citation>
    <scope>NUCLEOTIDE SEQUENCE [LARGE SCALE GENOMIC DNA]</scope>
    <source>
        <strain evidence="3 4">NRRL Y-17943</strain>
    </source>
</reference>
<gene>
    <name evidence="3" type="ORF">BD324DRAFT_349466</name>
</gene>
<feature type="signal peptide" evidence="1">
    <location>
        <begin position="1"/>
        <end position="18"/>
    </location>
</feature>
<evidence type="ECO:0000256" key="1">
    <source>
        <dbReference type="SAM" id="SignalP"/>
    </source>
</evidence>
<protein>
    <submittedName>
        <fullName evidence="3">Amidase signature domain-containing protein</fullName>
    </submittedName>
</protein>
<dbReference type="AlphaFoldDB" id="A0A1Y1UJV4"/>
<dbReference type="EMBL" id="NBSH01000004">
    <property type="protein sequence ID" value="ORX38333.1"/>
    <property type="molecule type" value="Genomic_DNA"/>
</dbReference>
<dbReference type="Proteomes" id="UP000193218">
    <property type="component" value="Unassembled WGS sequence"/>
</dbReference>
<dbReference type="InterPro" id="IPR023631">
    <property type="entry name" value="Amidase_dom"/>
</dbReference>
<dbReference type="STRING" id="4999.A0A1Y1UJV4"/>
<evidence type="ECO:0000313" key="4">
    <source>
        <dbReference type="Proteomes" id="UP000193218"/>
    </source>
</evidence>
<evidence type="ECO:0000313" key="3">
    <source>
        <dbReference type="EMBL" id="ORX38333.1"/>
    </source>
</evidence>
<dbReference type="InterPro" id="IPR036928">
    <property type="entry name" value="AS_sf"/>
</dbReference>
<dbReference type="InParanoid" id="A0A1Y1UJV4"/>
<accession>A0A1Y1UJV4</accession>
<dbReference type="OrthoDB" id="5423360at2759"/>
<dbReference type="Gene3D" id="3.90.1300.10">
    <property type="entry name" value="Amidase signature (AS) domain"/>
    <property type="match status" value="1"/>
</dbReference>
<dbReference type="Pfam" id="PF01425">
    <property type="entry name" value="Amidase"/>
    <property type="match status" value="1"/>
</dbReference>
<keyword evidence="4" id="KW-1185">Reference proteome</keyword>
<dbReference type="PANTHER" id="PTHR46310:SF7">
    <property type="entry name" value="AMIDASE 1"/>
    <property type="match status" value="1"/>
</dbReference>
<feature type="chain" id="PRO_5012982703" evidence="1">
    <location>
        <begin position="19"/>
        <end position="698"/>
    </location>
</feature>
<dbReference type="GeneID" id="33554359"/>
<sequence length="698" mass="77207">MISLRLLLVVLLVPNVLCHGLAEDTSLHGPGTTQKVWDSKQHAYGHSTVSNSAIFRFQHERELFYELGGNQYFSPNLPVARAALPTPLQEYSAITIIDRPSNTMISPAELLKIVNSYLSSDDVLTAWWLDTIILTPSLDSQRRVDPEELSLKHHKLAEAKLNSGTVFHHPEIQPTSVSTMGGRRWHQLDEKIPSSIRGLKGPYLARYDAVSGLSDLLPVFRLYSDTFRTFLFGMYPTQGGYYKLLRKVDEDGYNLIPLPSRLYKQCLEDDGVCGQRIGVKDLYDIKGVKTSAGSRSWGKIYGAANVTAPAIQRLIDLGGVIVGKTKTASFAVGSAHGVNDTVDEQYPFSARGDLWQTCLGSSSGSACAMGAYDWLDLAIGTDTGGSVRAPASIVGLYGNRPSHGALSLDAVVPLIDRQDTAGLLARDPVLFSKGMKSWYGESPLNFTEFNQWPSRILVDDQFASFYEPKALAVVEKFITQFGSLLDMKVSKWNATKALAAANYTWEQVDTGFADAKTWGWYTWNHNGKGFYEDYSALHDGRTPPVDPNIRHIWHMARDQNVTEGQYLAAKDDIARFASFINEDLLGYHEKRCSKNLLIYDIGYGGRPRYRTGDLGNTNPSLEGKKVLDTFCPLAGCVDITIPIGQIPSMSVISEREELVPVTINMVARRGCDFMLANLVQKMSEVGLIQSTKTGRTAF</sequence>
<feature type="domain" description="Amidase" evidence="2">
    <location>
        <begin position="274"/>
        <end position="427"/>
    </location>
</feature>
<proteinExistence type="predicted"/>
<dbReference type="SUPFAM" id="SSF75304">
    <property type="entry name" value="Amidase signature (AS) enzymes"/>
    <property type="match status" value="1"/>
</dbReference>
<organism evidence="3 4">
    <name type="scientific">Kockovaella imperatae</name>
    <dbReference type="NCBI Taxonomy" id="4999"/>
    <lineage>
        <taxon>Eukaryota</taxon>
        <taxon>Fungi</taxon>
        <taxon>Dikarya</taxon>
        <taxon>Basidiomycota</taxon>
        <taxon>Agaricomycotina</taxon>
        <taxon>Tremellomycetes</taxon>
        <taxon>Tremellales</taxon>
        <taxon>Cuniculitremaceae</taxon>
        <taxon>Kockovaella</taxon>
    </lineage>
</organism>
<comment type="caution">
    <text evidence="3">The sequence shown here is derived from an EMBL/GenBank/DDBJ whole genome shotgun (WGS) entry which is preliminary data.</text>
</comment>